<evidence type="ECO:0000313" key="4">
    <source>
        <dbReference type="Proteomes" id="UP000031512"/>
    </source>
</evidence>
<feature type="compositionally biased region" description="Basic and acidic residues" evidence="1">
    <location>
        <begin position="476"/>
        <end position="494"/>
    </location>
</feature>
<reference evidence="3 4" key="1">
    <citation type="journal article" date="2012" name="BMC Genomics">
        <title>Comparative genomic analysis and phylogenetic position of Theileria equi.</title>
        <authorList>
            <person name="Kappmeyer L.S."/>
            <person name="Thiagarajan M."/>
            <person name="Herndon D.R."/>
            <person name="Ramsay J.D."/>
            <person name="Caler E."/>
            <person name="Djikeng A."/>
            <person name="Gillespie J.J."/>
            <person name="Lau A.O."/>
            <person name="Roalson E.H."/>
            <person name="Silva J.C."/>
            <person name="Silva M.G."/>
            <person name="Suarez C.E."/>
            <person name="Ueti M.W."/>
            <person name="Nene V.M."/>
            <person name="Mealey R.H."/>
            <person name="Knowles D.P."/>
            <person name="Brayton K.A."/>
        </authorList>
    </citation>
    <scope>NUCLEOTIDE SEQUENCE [LARGE SCALE GENOMIC DNA]</scope>
    <source>
        <strain evidence="3 4">WA</strain>
    </source>
</reference>
<feature type="compositionally biased region" description="Polar residues" evidence="1">
    <location>
        <begin position="519"/>
        <end position="528"/>
    </location>
</feature>
<proteinExistence type="predicted"/>
<feature type="compositionally biased region" description="Basic and acidic residues" evidence="1">
    <location>
        <begin position="1069"/>
        <end position="1081"/>
    </location>
</feature>
<sequence>MSNGDPQIDFSRKPKNDGGSTTSYNGGAGVTFTVTKGTTSVPGFFKHVHKPNKSQVTLNRTLEDRDEIRGGFMGSGKFIKDVKEVSVYYWNGNLNDPILLGITAKGTSADIETKYFSKGSSWLNGPVEYLNEQQALDEQNCYNNNAVVFNIRDSHSGHILKEYKANCMNKTRKIESETSPNPPGSEYIAKAHIIRDNDRDTRISRVTYNGKPTDILPVNFPVDVITLYSYPASEDVPLMIEFKPNGVGHSTFYASRGSNNWQRIDEGSQKFYDDEHLRSQTPKDALSGKLDEVLCSYYDNITLDISLENSEKHAKYETKYCCNKHEHSNQGRVSVSEVQVSCKEPKHNKGSLTTYKHSIINGNLGGIKFYEDGNIRQRRCVKSNALKFPIYVNSLFVFYCQQKPALIYVDGTYQSKGWYRKSSRGYEYNWTLINTGLKDIIGTDLENGLSCDKWQKLQTYLEAVGCSPFGDRSDGLGRSESLHQDVRPIEKSDNEGEFQQYSGGSNEEEEVLLEKDDSPSNSQPVALPVTTSPPSIIINIKKDTNGGKLGPDTYTSGVSNQKVKLVKSVDPLSSGFFKFTHKPPSGGSFMVDKVIFGEISRDITTDIGVNSDEEIDHLAVWYWFGDGGMKKPLLAEILKEGKYTYKSAKPGNNLSWTSSGDSQSEQLKDELLEQKLDDLNCYHNGVVVVDLTESHSKKHISSGTYCCGYHNNGESKVSVESKKVSCSTHLSSTPIPYFKHDVNTSGDGLKLGTIKYYADGGKKSNSKRTRITITRLNLPTSDVQAVYAFHCKDGIPVLIYLSSSSDSSKKGWYKKGTYVGNGNEEWITTFSGLKDKIPDNFKSCSDGNFSKLVKTLRELGCNPLQECTLDPEHLGQNGVQREEVPAADLTDQVPDTESETKILIQGIPVAQMAGNVSPVVGYTFPALSGSRGTALCGEEGGFNRPLSLQGATLPVLIHGSNFRYTMEENKLPPPIIIDETIQPADVYASKAEELPEGGGQDTAKSLDQNSQENSETPDGSPYQGTTRNQGGGNTDESETAPSGGSGTVELGSGTDDSQLGSRDTVGAEFKAKKVKEPEPNERVQNTLQHKAGRAKEQGITNTKPLPGQGTSATPPTPRLPGPREPGQNGAGDSEDTSPEGTTLSPSALQSASAPDAHSPDPLSPEESNAAQEAPQPPSAPLPPPLAGSEGATGAKGEALARSVSASGRGKDSQTNSSTNDWKVIFGGSASATVVSGSLTGFGWWLYKRSKGDPWVRQI</sequence>
<dbReference type="KEGG" id="beq:BEWA_048220"/>
<feature type="region of interest" description="Disordered" evidence="1">
    <location>
        <begin position="993"/>
        <end position="1221"/>
    </location>
</feature>
<feature type="compositionally biased region" description="Pro residues" evidence="1">
    <location>
        <begin position="1174"/>
        <end position="1185"/>
    </location>
</feature>
<feature type="region of interest" description="Disordered" evidence="1">
    <location>
        <begin position="476"/>
        <end position="528"/>
    </location>
</feature>
<dbReference type="eggNOG" id="KOG1366">
    <property type="taxonomic scope" value="Eukaryota"/>
</dbReference>
<dbReference type="Pfam" id="PF21406">
    <property type="entry name" value="C3_CUB1"/>
    <property type="match status" value="1"/>
</dbReference>
<dbReference type="InterPro" id="IPR049466">
    <property type="entry name" value="C3_CUB1"/>
</dbReference>
<feature type="compositionally biased region" description="Low complexity" evidence="1">
    <location>
        <begin position="1164"/>
        <end position="1173"/>
    </location>
</feature>
<dbReference type="AlphaFoldDB" id="L1LAQ1"/>
<organism evidence="3 4">
    <name type="scientific">Theileria equi strain WA</name>
    <dbReference type="NCBI Taxonomy" id="1537102"/>
    <lineage>
        <taxon>Eukaryota</taxon>
        <taxon>Sar</taxon>
        <taxon>Alveolata</taxon>
        <taxon>Apicomplexa</taxon>
        <taxon>Aconoidasida</taxon>
        <taxon>Piroplasmida</taxon>
        <taxon>Theileriidae</taxon>
        <taxon>Theileria</taxon>
    </lineage>
</organism>
<evidence type="ECO:0000256" key="1">
    <source>
        <dbReference type="SAM" id="MobiDB-lite"/>
    </source>
</evidence>
<dbReference type="GeneID" id="15805006"/>
<comment type="caution">
    <text evidence="3">The sequence shown here is derived from an EMBL/GenBank/DDBJ whole genome shotgun (WGS) entry which is preliminary data.</text>
</comment>
<dbReference type="STRING" id="1537102.L1LAQ1"/>
<dbReference type="VEuPathDB" id="PiroplasmaDB:BEWA_048220"/>
<accession>L1LAQ1</accession>
<protein>
    <recommendedName>
        <fullName evidence="2">Complement component 3 CUB domain-containing protein</fullName>
    </recommendedName>
</protein>
<feature type="region of interest" description="Disordered" evidence="1">
    <location>
        <begin position="1"/>
        <end position="26"/>
    </location>
</feature>
<dbReference type="RefSeq" id="XP_004831807.1">
    <property type="nucleotide sequence ID" value="XM_004831750.1"/>
</dbReference>
<feature type="compositionally biased region" description="Polar residues" evidence="1">
    <location>
        <begin position="1002"/>
        <end position="1017"/>
    </location>
</feature>
<dbReference type="Gene3D" id="2.60.120.1540">
    <property type="match status" value="1"/>
</dbReference>
<evidence type="ECO:0000259" key="2">
    <source>
        <dbReference type="Pfam" id="PF21406"/>
    </source>
</evidence>
<feature type="compositionally biased region" description="Polar residues" evidence="1">
    <location>
        <begin position="1098"/>
        <end position="1112"/>
    </location>
</feature>
<gene>
    <name evidence="3" type="ORF">BEWA_048220</name>
</gene>
<dbReference type="OrthoDB" id="6359008at2759"/>
<feature type="compositionally biased region" description="Low complexity" evidence="1">
    <location>
        <begin position="1143"/>
        <end position="1156"/>
    </location>
</feature>
<dbReference type="Proteomes" id="UP000031512">
    <property type="component" value="Unassembled WGS sequence"/>
</dbReference>
<feature type="compositionally biased region" description="Pro residues" evidence="1">
    <location>
        <begin position="1114"/>
        <end position="1123"/>
    </location>
</feature>
<keyword evidence="4" id="KW-1185">Reference proteome</keyword>
<dbReference type="EMBL" id="ACOU01000007">
    <property type="protein sequence ID" value="EKX72355.1"/>
    <property type="molecule type" value="Genomic_DNA"/>
</dbReference>
<evidence type="ECO:0000313" key="3">
    <source>
        <dbReference type="EMBL" id="EKX72355.1"/>
    </source>
</evidence>
<name>L1LAQ1_THEEQ</name>
<feature type="domain" description="Complement component 3 CUB" evidence="2">
    <location>
        <begin position="869"/>
        <end position="901"/>
    </location>
</feature>